<feature type="transmembrane region" description="Helical" evidence="1">
    <location>
        <begin position="21"/>
        <end position="46"/>
    </location>
</feature>
<organism evidence="2">
    <name type="scientific">Arundo donax</name>
    <name type="common">Giant reed</name>
    <name type="synonym">Donax arundinaceus</name>
    <dbReference type="NCBI Taxonomy" id="35708"/>
    <lineage>
        <taxon>Eukaryota</taxon>
        <taxon>Viridiplantae</taxon>
        <taxon>Streptophyta</taxon>
        <taxon>Embryophyta</taxon>
        <taxon>Tracheophyta</taxon>
        <taxon>Spermatophyta</taxon>
        <taxon>Magnoliopsida</taxon>
        <taxon>Liliopsida</taxon>
        <taxon>Poales</taxon>
        <taxon>Poaceae</taxon>
        <taxon>PACMAD clade</taxon>
        <taxon>Arundinoideae</taxon>
        <taxon>Arundineae</taxon>
        <taxon>Arundo</taxon>
    </lineage>
</organism>
<dbReference type="AlphaFoldDB" id="A0A0A9G4D3"/>
<protein>
    <submittedName>
        <fullName evidence="2">Uncharacterized protein</fullName>
    </submittedName>
</protein>
<keyword evidence="1" id="KW-1133">Transmembrane helix</keyword>
<proteinExistence type="predicted"/>
<reference evidence="2" key="1">
    <citation type="submission" date="2014-09" db="EMBL/GenBank/DDBJ databases">
        <authorList>
            <person name="Magalhaes I.L.F."/>
            <person name="Oliveira U."/>
            <person name="Santos F.R."/>
            <person name="Vidigal T.H.D.A."/>
            <person name="Brescovit A.D."/>
            <person name="Santos A.J."/>
        </authorList>
    </citation>
    <scope>NUCLEOTIDE SEQUENCE</scope>
    <source>
        <tissue evidence="2">Shoot tissue taken approximately 20 cm above the soil surface</tissue>
    </source>
</reference>
<keyword evidence="1" id="KW-0812">Transmembrane</keyword>
<sequence length="48" mass="5649">MCCSPNRIDLLRFVSLNRIGLLLFIFLNRTWLHAASNFPFQLIWIIGN</sequence>
<reference evidence="2" key="2">
    <citation type="journal article" date="2015" name="Data Brief">
        <title>Shoot transcriptome of the giant reed, Arundo donax.</title>
        <authorList>
            <person name="Barrero R.A."/>
            <person name="Guerrero F.D."/>
            <person name="Moolhuijzen P."/>
            <person name="Goolsby J.A."/>
            <person name="Tidwell J."/>
            <person name="Bellgard S.E."/>
            <person name="Bellgard M.I."/>
        </authorList>
    </citation>
    <scope>NUCLEOTIDE SEQUENCE</scope>
    <source>
        <tissue evidence="2">Shoot tissue taken approximately 20 cm above the soil surface</tissue>
    </source>
</reference>
<evidence type="ECO:0000256" key="1">
    <source>
        <dbReference type="SAM" id="Phobius"/>
    </source>
</evidence>
<name>A0A0A9G4D3_ARUDO</name>
<evidence type="ECO:0000313" key="2">
    <source>
        <dbReference type="EMBL" id="JAE17401.1"/>
    </source>
</evidence>
<accession>A0A0A9G4D3</accession>
<dbReference type="EMBL" id="GBRH01180495">
    <property type="protein sequence ID" value="JAE17401.1"/>
    <property type="molecule type" value="Transcribed_RNA"/>
</dbReference>
<keyword evidence="1" id="KW-0472">Membrane</keyword>